<dbReference type="GO" id="GO:0004722">
    <property type="term" value="F:protein serine/threonine phosphatase activity"/>
    <property type="evidence" value="ECO:0007669"/>
    <property type="project" value="InterPro"/>
</dbReference>
<sequence length="847" mass="86894">MGCAASNPSAAGSHRSQTLPSADAIRAIANSQPGGAVGRGGNRPGGHAKTLDTNKPVTSRPTRVDELWALPQPTRNPDDIVLPPDEEPLPDIEPGDRGQHNPQLGIIAAGRYRMGFSTKDEDRVAVHADWLTTRRQEASRLLKEGKDLPRRMTGAERTLLLGSRRSVTGGADEAKAKPAPEALGSRVCFFAVLDGHGGDQVSNRLQRLLPAATVRALSAPTPEDAKRAVATAQAAAAAAAAAAAEAEAEAATAAAGAGDAPAAAPPASAVVPGWAQPDDASRQRLSTLPGAPAGPEVVFRGAVHARSRPCVAATAVRPRLNWLMRSIDEWVLSRRETMGDTAGTCLAAATIVGDALVVFNVGDCEAVLSVRGRPKELSRPHKASSEAEVKRIRKAGGNVHLRGSVFRVEGALAVSRSVGVAQLKIGRPASIIPDPHVRVVELTGEEEFLVMGSDGLFDKFPRKQDLVNTTKKYLRETRSATLSAEMLLNEAIDVRGSRDNASVVVVVFNQRGPPIDERTGRPRRTAECGGWGRGAGFARRAGGLPAAADGPKRFRGASSGAPLLAGLDTPARSASGVSAGAEQDTAQAAGAAAAPSSPGAARRGGEDSDAEPDLPGRDSAGAAAGAAAAGSAAARSRSASGQESSGSLTPEGGLRVATAADARRKERRRVGWREDEDGDEEEDTALAAGEAAASELAAPADARAVDLTLPLDGELPTGLGSEAAARSRSVSVSGAGGAGDFQALPVADLGERRASMPGAFHFAGPSSAADANGEAPEAAGIASHRTRRTLLDTPRSAMGERVLRARVFTEVAKEAALAARERAGHGDLDPAASGTGFGPVELVAAEV</sequence>
<feature type="compositionally biased region" description="Polar residues" evidence="1">
    <location>
        <begin position="51"/>
        <end position="61"/>
    </location>
</feature>
<feature type="region of interest" description="Disordered" evidence="1">
    <location>
        <begin position="513"/>
        <end position="532"/>
    </location>
</feature>
<comment type="caution">
    <text evidence="3">The sequence shown here is derived from an EMBL/GenBank/DDBJ whole genome shotgun (WGS) entry which is preliminary data.</text>
</comment>
<evidence type="ECO:0000256" key="1">
    <source>
        <dbReference type="SAM" id="MobiDB-lite"/>
    </source>
</evidence>
<feature type="compositionally biased region" description="Low complexity" evidence="1">
    <location>
        <begin position="579"/>
        <end position="601"/>
    </location>
</feature>
<feature type="compositionally biased region" description="Acidic residues" evidence="1">
    <location>
        <begin position="674"/>
        <end position="684"/>
    </location>
</feature>
<feature type="compositionally biased region" description="Low complexity" evidence="1">
    <location>
        <begin position="257"/>
        <end position="275"/>
    </location>
</feature>
<dbReference type="PANTHER" id="PTHR47992">
    <property type="entry name" value="PROTEIN PHOSPHATASE"/>
    <property type="match status" value="1"/>
</dbReference>
<keyword evidence="4" id="KW-1185">Reference proteome</keyword>
<dbReference type="SMART" id="SM00332">
    <property type="entry name" value="PP2Cc"/>
    <property type="match status" value="1"/>
</dbReference>
<dbReference type="InterPro" id="IPR001932">
    <property type="entry name" value="PPM-type_phosphatase-like_dom"/>
</dbReference>
<feature type="compositionally biased region" description="Gly residues" evidence="1">
    <location>
        <begin position="35"/>
        <end position="44"/>
    </location>
</feature>
<dbReference type="SUPFAM" id="SSF81606">
    <property type="entry name" value="PP2C-like"/>
    <property type="match status" value="1"/>
</dbReference>
<evidence type="ECO:0000313" key="3">
    <source>
        <dbReference type="EMBL" id="KAA0150552.1"/>
    </source>
</evidence>
<evidence type="ECO:0000259" key="2">
    <source>
        <dbReference type="PROSITE" id="PS51746"/>
    </source>
</evidence>
<accession>A0A5A8CC57</accession>
<feature type="region of interest" description="Disordered" evidence="1">
    <location>
        <begin position="1"/>
        <end position="83"/>
    </location>
</feature>
<organism evidence="3 4">
    <name type="scientific">Cafeteria roenbergensis</name>
    <name type="common">Marine flagellate</name>
    <dbReference type="NCBI Taxonomy" id="33653"/>
    <lineage>
        <taxon>Eukaryota</taxon>
        <taxon>Sar</taxon>
        <taxon>Stramenopiles</taxon>
        <taxon>Bigyra</taxon>
        <taxon>Opalozoa</taxon>
        <taxon>Bicosoecida</taxon>
        <taxon>Cafeteriaceae</taxon>
        <taxon>Cafeteria</taxon>
    </lineage>
</organism>
<dbReference type="PROSITE" id="PS51746">
    <property type="entry name" value="PPM_2"/>
    <property type="match status" value="1"/>
</dbReference>
<feature type="region of interest" description="Disordered" evidence="1">
    <location>
        <begin position="758"/>
        <end position="793"/>
    </location>
</feature>
<feature type="compositionally biased region" description="Low complexity" evidence="1">
    <location>
        <begin position="617"/>
        <end position="647"/>
    </location>
</feature>
<gene>
    <name evidence="3" type="ORF">FNF29_05127</name>
</gene>
<protein>
    <recommendedName>
        <fullName evidence="2">PPM-type phosphatase domain-containing protein</fullName>
    </recommendedName>
</protein>
<evidence type="ECO:0000313" key="4">
    <source>
        <dbReference type="Proteomes" id="UP000323011"/>
    </source>
</evidence>
<dbReference type="InterPro" id="IPR036457">
    <property type="entry name" value="PPM-type-like_dom_sf"/>
</dbReference>
<dbReference type="AlphaFoldDB" id="A0A5A8CC57"/>
<feature type="compositionally biased region" description="Basic and acidic residues" evidence="1">
    <location>
        <begin position="661"/>
        <end position="673"/>
    </location>
</feature>
<dbReference type="Gene3D" id="3.60.40.10">
    <property type="entry name" value="PPM-type phosphatase domain"/>
    <property type="match status" value="1"/>
</dbReference>
<feature type="region of interest" description="Disordered" evidence="1">
    <location>
        <begin position="257"/>
        <end position="291"/>
    </location>
</feature>
<dbReference type="CDD" id="cd00143">
    <property type="entry name" value="PP2Cc"/>
    <property type="match status" value="1"/>
</dbReference>
<dbReference type="InterPro" id="IPR015655">
    <property type="entry name" value="PP2C"/>
</dbReference>
<feature type="domain" description="PPM-type phosphatase" evidence="2">
    <location>
        <begin position="168"/>
        <end position="508"/>
    </location>
</feature>
<feature type="compositionally biased region" description="Low complexity" evidence="1">
    <location>
        <begin position="768"/>
        <end position="780"/>
    </location>
</feature>
<feature type="compositionally biased region" description="Basic and acidic residues" evidence="1">
    <location>
        <begin position="514"/>
        <end position="526"/>
    </location>
</feature>
<dbReference type="Proteomes" id="UP000323011">
    <property type="component" value="Unassembled WGS sequence"/>
</dbReference>
<feature type="region of interest" description="Disordered" evidence="1">
    <location>
        <begin position="542"/>
        <end position="685"/>
    </location>
</feature>
<proteinExistence type="predicted"/>
<dbReference type="Pfam" id="PF00481">
    <property type="entry name" value="PP2C"/>
    <property type="match status" value="1"/>
</dbReference>
<reference evidence="3 4" key="1">
    <citation type="submission" date="2019-07" db="EMBL/GenBank/DDBJ databases">
        <title>Genomes of Cafeteria roenbergensis.</title>
        <authorList>
            <person name="Fischer M.G."/>
            <person name="Hackl T."/>
            <person name="Roman M."/>
        </authorList>
    </citation>
    <scope>NUCLEOTIDE SEQUENCE [LARGE SCALE GENOMIC DNA]</scope>
    <source>
        <strain evidence="3 4">BVI</strain>
    </source>
</reference>
<dbReference type="EMBL" id="VLTN01000033">
    <property type="protein sequence ID" value="KAA0150552.1"/>
    <property type="molecule type" value="Genomic_DNA"/>
</dbReference>
<feature type="compositionally biased region" description="Polar residues" evidence="1">
    <location>
        <begin position="1"/>
        <end position="20"/>
    </location>
</feature>
<name>A0A5A8CC57_CAFRO</name>